<dbReference type="SMART" id="SM00195">
    <property type="entry name" value="DSPc"/>
    <property type="match status" value="1"/>
</dbReference>
<dbReference type="EC" id="3.1.3.48" evidence="2"/>
<evidence type="ECO:0000256" key="3">
    <source>
        <dbReference type="ARBA" id="ARBA00022801"/>
    </source>
</evidence>
<evidence type="ECO:0000256" key="1">
    <source>
        <dbReference type="ARBA" id="ARBA00008601"/>
    </source>
</evidence>
<feature type="domain" description="Tyrosine specific protein phosphatases" evidence="7">
    <location>
        <begin position="62"/>
        <end position="111"/>
    </location>
</feature>
<evidence type="ECO:0000259" key="7">
    <source>
        <dbReference type="PROSITE" id="PS50056"/>
    </source>
</evidence>
<feature type="region of interest" description="Disordered" evidence="5">
    <location>
        <begin position="240"/>
        <end position="291"/>
    </location>
</feature>
<dbReference type="PROSITE" id="PS50054">
    <property type="entry name" value="TYR_PHOSPHATASE_DUAL"/>
    <property type="match status" value="1"/>
</dbReference>
<name>A0A1R1PNM1_ZANCU</name>
<accession>A0A1R1PNM1</accession>
<protein>
    <recommendedName>
        <fullName evidence="2">protein-tyrosine-phosphatase</fullName>
        <ecNumber evidence="2">3.1.3.48</ecNumber>
    </recommendedName>
</protein>
<dbReference type="SUPFAM" id="SSF52799">
    <property type="entry name" value="(Phosphotyrosine protein) phosphatases II"/>
    <property type="match status" value="1"/>
</dbReference>
<dbReference type="InterPro" id="IPR000387">
    <property type="entry name" value="Tyr_Pase_dom"/>
</dbReference>
<dbReference type="InterPro" id="IPR000340">
    <property type="entry name" value="Dual-sp_phosphatase_cat-dom"/>
</dbReference>
<feature type="compositionally biased region" description="Pro residues" evidence="5">
    <location>
        <begin position="256"/>
        <end position="265"/>
    </location>
</feature>
<dbReference type="InterPro" id="IPR020422">
    <property type="entry name" value="TYR_PHOSPHATASE_DUAL_dom"/>
</dbReference>
<dbReference type="Proteomes" id="UP000188320">
    <property type="component" value="Unassembled WGS sequence"/>
</dbReference>
<evidence type="ECO:0000313" key="9">
    <source>
        <dbReference type="Proteomes" id="UP000188320"/>
    </source>
</evidence>
<evidence type="ECO:0000313" key="8">
    <source>
        <dbReference type="EMBL" id="OMH82554.1"/>
    </source>
</evidence>
<evidence type="ECO:0000256" key="2">
    <source>
        <dbReference type="ARBA" id="ARBA00013064"/>
    </source>
</evidence>
<evidence type="ECO:0000256" key="5">
    <source>
        <dbReference type="SAM" id="MobiDB-lite"/>
    </source>
</evidence>
<dbReference type="CDD" id="cd14498">
    <property type="entry name" value="DSP"/>
    <property type="match status" value="1"/>
</dbReference>
<dbReference type="PANTHER" id="PTHR45848:SF4">
    <property type="entry name" value="DUAL SPECIFICITY PROTEIN PHOSPHATASE 12"/>
    <property type="match status" value="1"/>
</dbReference>
<keyword evidence="8" id="KW-0808">Transferase</keyword>
<dbReference type="GO" id="GO:0004725">
    <property type="term" value="F:protein tyrosine phosphatase activity"/>
    <property type="evidence" value="ECO:0007669"/>
    <property type="project" value="UniProtKB-EC"/>
</dbReference>
<feature type="domain" description="Tyrosine-protein phosphatase" evidence="6">
    <location>
        <begin position="1"/>
        <end position="150"/>
    </location>
</feature>
<dbReference type="GO" id="GO:0016301">
    <property type="term" value="F:kinase activity"/>
    <property type="evidence" value="ECO:0007669"/>
    <property type="project" value="UniProtKB-KW"/>
</dbReference>
<dbReference type="PANTHER" id="PTHR45848">
    <property type="entry name" value="DUAL SPECIFICITY PROTEIN PHOSPHATASE 12 FAMILY MEMBER"/>
    <property type="match status" value="1"/>
</dbReference>
<dbReference type="Gene3D" id="3.90.190.10">
    <property type="entry name" value="Protein tyrosine phosphatase superfamily"/>
    <property type="match status" value="1"/>
</dbReference>
<reference evidence="9" key="1">
    <citation type="submission" date="2017-01" db="EMBL/GenBank/DDBJ databases">
        <authorList>
            <person name="Wang Y."/>
            <person name="White M."/>
            <person name="Kvist S."/>
            <person name="Moncalvo J.-M."/>
        </authorList>
    </citation>
    <scope>NUCLEOTIDE SEQUENCE [LARGE SCALE GENOMIC DNA]</scope>
    <source>
        <strain evidence="9">COL-18-3</strain>
    </source>
</reference>
<keyword evidence="9" id="KW-1185">Reference proteome</keyword>
<dbReference type="AlphaFoldDB" id="A0A1R1PNM1"/>
<dbReference type="GO" id="GO:0008138">
    <property type="term" value="F:protein tyrosine/serine/threonine phosphatase activity"/>
    <property type="evidence" value="ECO:0007669"/>
    <property type="project" value="TreeGrafter"/>
</dbReference>
<evidence type="ECO:0000259" key="6">
    <source>
        <dbReference type="PROSITE" id="PS50054"/>
    </source>
</evidence>
<comment type="similarity">
    <text evidence="1">Belongs to the protein-tyrosine phosphatase family. Non-receptor class dual specificity subfamily.</text>
</comment>
<dbReference type="EMBL" id="LSSK01000638">
    <property type="protein sequence ID" value="OMH82554.1"/>
    <property type="molecule type" value="Genomic_DNA"/>
</dbReference>
<proteinExistence type="inferred from homology"/>
<gene>
    <name evidence="8" type="ORF">AX774_g3960</name>
</gene>
<evidence type="ECO:0000256" key="4">
    <source>
        <dbReference type="ARBA" id="ARBA00022912"/>
    </source>
</evidence>
<dbReference type="OrthoDB" id="2017893at2759"/>
<organism evidence="8 9">
    <name type="scientific">Zancudomyces culisetae</name>
    <name type="common">Gut fungus</name>
    <name type="synonym">Smittium culisetae</name>
    <dbReference type="NCBI Taxonomy" id="1213189"/>
    <lineage>
        <taxon>Eukaryota</taxon>
        <taxon>Fungi</taxon>
        <taxon>Fungi incertae sedis</taxon>
        <taxon>Zoopagomycota</taxon>
        <taxon>Kickxellomycotina</taxon>
        <taxon>Harpellomycetes</taxon>
        <taxon>Harpellales</taxon>
        <taxon>Legeriomycetaceae</taxon>
        <taxon>Zancudomyces</taxon>
    </lineage>
</organism>
<dbReference type="PROSITE" id="PS50056">
    <property type="entry name" value="TYR_PHOSPHATASE_2"/>
    <property type="match status" value="1"/>
</dbReference>
<dbReference type="Pfam" id="PF00782">
    <property type="entry name" value="DSPc"/>
    <property type="match status" value="1"/>
</dbReference>
<sequence>MSCLKLDGIYIGTINHEADRTWLLEHNIKRIISVINGFTPSFPTEFEYLVLNVDDLPTSDILQYFEPASLFINQQTPTPTQNENENGNGNVLIHCVAGTSRSVTIALAHYMRTHNCSPQAAYSCLLKSNNLEPNTTTTTTTDISVSLPVSVSMPMPNDGLRCKSCRKLILSYPNPKIPNLSIHPPHPKPSSSCTSIILDQPPSWLPLSSETSGKLLCPHCSFKLGQFSWAGSDGFPNSDSKTPLLYSSPDESAPAHYPPTHPSPPTTHCDPPALHSSPVQSPVNYAPSPSPNPTVGLAAPLLTDVASPLLGRRFRYCTHIV</sequence>
<keyword evidence="8" id="KW-0418">Kinase</keyword>
<keyword evidence="3" id="KW-0378">Hydrolase</keyword>
<dbReference type="InterPro" id="IPR029021">
    <property type="entry name" value="Prot-tyrosine_phosphatase-like"/>
</dbReference>
<keyword evidence="4" id="KW-0904">Protein phosphatase</keyword>
<comment type="caution">
    <text evidence="8">The sequence shown here is derived from an EMBL/GenBank/DDBJ whole genome shotgun (WGS) entry which is preliminary data.</text>
</comment>